<organism evidence="2 3">
    <name type="scientific">Nocardioides islandensis</name>
    <dbReference type="NCBI Taxonomy" id="433663"/>
    <lineage>
        <taxon>Bacteria</taxon>
        <taxon>Bacillati</taxon>
        <taxon>Actinomycetota</taxon>
        <taxon>Actinomycetes</taxon>
        <taxon>Propionibacteriales</taxon>
        <taxon>Nocardioidaceae</taxon>
        <taxon>Nocardioides</taxon>
    </lineage>
</organism>
<sequence>MRSAFDKLISWTGLLLVAVLLVAGGLLTWANTFVGNQVHDQLVMQDITMPSGGALEGLPAADAKVMKKYAGSKLDTGPEAQAYADHYILVHMNAASGGRTYEEVSGEFISMSDEQKASEEGQALAGLRQTLFMGNTLRGLLLYAYAFATIGTIAGIAAIVSFAGATILLVLVALGLWHARRVEHTAERLVPDRAVQPA</sequence>
<keyword evidence="3" id="KW-1185">Reference proteome</keyword>
<name>A0A930YCA8_9ACTN</name>
<dbReference type="Proteomes" id="UP000640489">
    <property type="component" value="Unassembled WGS sequence"/>
</dbReference>
<evidence type="ECO:0000256" key="1">
    <source>
        <dbReference type="SAM" id="Phobius"/>
    </source>
</evidence>
<dbReference type="EMBL" id="JADKPN010000003">
    <property type="protein sequence ID" value="MBF4762971.1"/>
    <property type="molecule type" value="Genomic_DNA"/>
</dbReference>
<feature type="transmembrane region" description="Helical" evidence="1">
    <location>
        <begin position="142"/>
        <end position="174"/>
    </location>
</feature>
<accession>A0A930YCA8</accession>
<reference evidence="2" key="1">
    <citation type="submission" date="2020-11" db="EMBL/GenBank/DDBJ databases">
        <title>Nocardioides sp. nov., isolated from Soil of Cynanchum wilfordii Hemsley rhizosphere.</title>
        <authorList>
            <person name="Lee J.-S."/>
            <person name="Suh M.K."/>
            <person name="Kim J.-S."/>
        </authorList>
    </citation>
    <scope>NUCLEOTIDE SEQUENCE</scope>
    <source>
        <strain evidence="2">KCTC 19275</strain>
    </source>
</reference>
<dbReference type="RefSeq" id="WP_194706169.1">
    <property type="nucleotide sequence ID" value="NZ_JADKPN010000003.1"/>
</dbReference>
<keyword evidence="1" id="KW-1133">Transmembrane helix</keyword>
<evidence type="ECO:0008006" key="4">
    <source>
        <dbReference type="Google" id="ProtNLM"/>
    </source>
</evidence>
<proteinExistence type="predicted"/>
<dbReference type="AlphaFoldDB" id="A0A930YCA8"/>
<keyword evidence="1" id="KW-0812">Transmembrane</keyword>
<protein>
    <recommendedName>
        <fullName evidence="4">Aromatic ring-opening dioxygenase LigA</fullName>
    </recommendedName>
</protein>
<gene>
    <name evidence="2" type="ORF">ISU07_07505</name>
</gene>
<keyword evidence="1" id="KW-0472">Membrane</keyword>
<evidence type="ECO:0000313" key="2">
    <source>
        <dbReference type="EMBL" id="MBF4762971.1"/>
    </source>
</evidence>
<evidence type="ECO:0000313" key="3">
    <source>
        <dbReference type="Proteomes" id="UP000640489"/>
    </source>
</evidence>
<comment type="caution">
    <text evidence="2">The sequence shown here is derived from an EMBL/GenBank/DDBJ whole genome shotgun (WGS) entry which is preliminary data.</text>
</comment>